<accession>A0ACC4CMI1</accession>
<proteinExistence type="predicted"/>
<dbReference type="Proteomes" id="UP000309997">
    <property type="component" value="Unassembled WGS sequence"/>
</dbReference>
<organism evidence="1 2">
    <name type="scientific">Populus alba</name>
    <name type="common">White poplar</name>
    <dbReference type="NCBI Taxonomy" id="43335"/>
    <lineage>
        <taxon>Eukaryota</taxon>
        <taxon>Viridiplantae</taxon>
        <taxon>Streptophyta</taxon>
        <taxon>Embryophyta</taxon>
        <taxon>Tracheophyta</taxon>
        <taxon>Spermatophyta</taxon>
        <taxon>Magnoliopsida</taxon>
        <taxon>eudicotyledons</taxon>
        <taxon>Gunneridae</taxon>
        <taxon>Pentapetalae</taxon>
        <taxon>rosids</taxon>
        <taxon>fabids</taxon>
        <taxon>Malpighiales</taxon>
        <taxon>Salicaceae</taxon>
        <taxon>Saliceae</taxon>
        <taxon>Populus</taxon>
    </lineage>
</organism>
<evidence type="ECO:0000313" key="1">
    <source>
        <dbReference type="EMBL" id="KAL3599219.1"/>
    </source>
</evidence>
<reference evidence="1 2" key="1">
    <citation type="journal article" date="2024" name="Plant Biotechnol. J.">
        <title>Genome and CRISPR/Cas9 system of a widespread forest tree (Populus alba) in the world.</title>
        <authorList>
            <person name="Liu Y.J."/>
            <person name="Jiang P.F."/>
            <person name="Han X.M."/>
            <person name="Li X.Y."/>
            <person name="Wang H.M."/>
            <person name="Wang Y.J."/>
            <person name="Wang X.X."/>
            <person name="Zeng Q.Y."/>
        </authorList>
    </citation>
    <scope>NUCLEOTIDE SEQUENCE [LARGE SCALE GENOMIC DNA]</scope>
    <source>
        <strain evidence="2">cv. PAL-ZL1</strain>
    </source>
</reference>
<dbReference type="EMBL" id="RCHU02000003">
    <property type="protein sequence ID" value="KAL3599219.1"/>
    <property type="molecule type" value="Genomic_DNA"/>
</dbReference>
<comment type="caution">
    <text evidence="1">The sequence shown here is derived from an EMBL/GenBank/DDBJ whole genome shotgun (WGS) entry which is preliminary data.</text>
</comment>
<sequence length="1314" mass="144869">MGSVLKEKLKSLCCSNGWSYGVFWCFDQRNSMLLTMEDAYYEEEMGVVVNNMLSEAHMLGEGIVGQAASTGKHQWIFSDASDGGWNSAASIGGQDIFQDDSEIHRQFSSGIKTIAVISVESQGLVQFGSTQKILESEEFLGQTKRLFGKMENINGLTSNSDSPSSLNCESYDLNEWFDSFCNGNVSPMLGDNCNELMEIAYSSMNFTQPSAITSVVEQDRMIPLCLDSSHPTNQLKTSEAQVILSSNPKTQSQHLSSQSPSMNKTTALTPCTSTWSNAGSNLTSLESKLGYEMVVQDSPTVFSTERSMSNLHSAPSIHVTEGELSEREMSQNRFPLEFKPDDFPTDLSNSCVIDNILEWFAPSPEHSISGMAPMMNGNLSQPGGVSPASPGLIGDILVDIPKQPATLAQSSVTESYFSNGKEKCVSITGTENDLEGLGLIFEGGQARHCWEDIMVPVASSGHTTASTGISECISELDVDSKVGPRKGLFSELLDSVSNSNYVTKSSSDDQLSNAKRRRVENSSVIGNQLQLVNASCPTSSRVMQPAYNFDKTKNLLSKQEMFPKAQTVLWIDDSYSINTGSSGLTKSKKPEEPAKATKKRARPGESTRPRPKDRQQIQDRIKELKQIIPDGAKCSIDALLDRTIKHMLFLQSVTKYAEKLKQADEPKLIGQHNRLLPKDNSTSSGGATWALEVADQSMVCPIIVEDLSQPGLMLIEMLCEDRGFFLEIADVIKGFGLNILKGLMESREDKIWARFIVEANMQITRVEVFWSLLQLLERTGDREAVMFSCGSKWKRFEALAVSHHILHSCDHCKVKNMAHQEKETSGLEWRITLGDGSSKSLVPETGPVSRIWMWLKGLMAGLVLKVWKFLNKAWDIGVEDPRKVIHCLKAGMALTVVSLVYFTRPLYEGVGGNAMWAVMTVVVVFENTVGATISKSLNRVIGTTLAGFLAFGVHWVASLSGQKFEPLIIGASVFLLASAATFSRFIPSVKARFDYGALIFILTFSLVAVSGYRVDKLFALAHQRISTIIIGTCLCILVTMLICPIWAGQELHALTCRNMDKLAGSLEGCVEEYFDNNGELEDSDKHPDKKLLGYKCVLNSKTTEESMANFARLEPAHGRFNFKHPWQQYLKIGASMRSCAYSIEALNSCIDSENQAPEFIKKRMSNVCLKVSSNSSCVIKELAKTIKTLKKSSSIDFLVEEMSSAVQDLQNEIKSLSSLLSPAELLLSESKETEKTTSTIHLLEVLPVVILASLLIDISSRIQDIVKTVEELANVAEFKEEADDKAKQNQANINRIVPSQQNDDQQTMKALERA</sequence>
<gene>
    <name evidence="1" type="ORF">D5086_007137</name>
</gene>
<name>A0ACC4CMI1_POPAL</name>
<evidence type="ECO:0000313" key="2">
    <source>
        <dbReference type="Proteomes" id="UP000309997"/>
    </source>
</evidence>
<keyword evidence="2" id="KW-1185">Reference proteome</keyword>
<protein>
    <submittedName>
        <fullName evidence="1">Uncharacterized protein</fullName>
    </submittedName>
</protein>